<name>A0A1R3GUD6_9ROSI</name>
<evidence type="ECO:0000313" key="1">
    <source>
        <dbReference type="EMBL" id="OMO61724.1"/>
    </source>
</evidence>
<gene>
    <name evidence="1" type="ORF">COLO4_33353</name>
</gene>
<dbReference type="AlphaFoldDB" id="A0A1R3GUD6"/>
<comment type="caution">
    <text evidence="1">The sequence shown here is derived from an EMBL/GenBank/DDBJ whole genome shotgun (WGS) entry which is preliminary data.</text>
</comment>
<proteinExistence type="predicted"/>
<organism evidence="1 2">
    <name type="scientific">Corchorus olitorius</name>
    <dbReference type="NCBI Taxonomy" id="93759"/>
    <lineage>
        <taxon>Eukaryota</taxon>
        <taxon>Viridiplantae</taxon>
        <taxon>Streptophyta</taxon>
        <taxon>Embryophyta</taxon>
        <taxon>Tracheophyta</taxon>
        <taxon>Spermatophyta</taxon>
        <taxon>Magnoliopsida</taxon>
        <taxon>eudicotyledons</taxon>
        <taxon>Gunneridae</taxon>
        <taxon>Pentapetalae</taxon>
        <taxon>rosids</taxon>
        <taxon>malvids</taxon>
        <taxon>Malvales</taxon>
        <taxon>Malvaceae</taxon>
        <taxon>Grewioideae</taxon>
        <taxon>Apeibeae</taxon>
        <taxon>Corchorus</taxon>
    </lineage>
</organism>
<protein>
    <submittedName>
        <fullName evidence="1">Uncharacterized protein</fullName>
    </submittedName>
</protein>
<evidence type="ECO:0000313" key="2">
    <source>
        <dbReference type="Proteomes" id="UP000187203"/>
    </source>
</evidence>
<dbReference type="EMBL" id="AWUE01021576">
    <property type="protein sequence ID" value="OMO61724.1"/>
    <property type="molecule type" value="Genomic_DNA"/>
</dbReference>
<accession>A0A1R3GUD6</accession>
<reference evidence="2" key="1">
    <citation type="submission" date="2013-09" db="EMBL/GenBank/DDBJ databases">
        <title>Corchorus olitorius genome sequencing.</title>
        <authorList>
            <person name="Alam M."/>
            <person name="Haque M.S."/>
            <person name="Islam M.S."/>
            <person name="Emdad E.M."/>
            <person name="Islam M.M."/>
            <person name="Ahmed B."/>
            <person name="Halim A."/>
            <person name="Hossen Q.M.M."/>
            <person name="Hossain M.Z."/>
            <person name="Ahmed R."/>
            <person name="Khan M.M."/>
            <person name="Islam R."/>
            <person name="Rashid M.M."/>
            <person name="Khan S.A."/>
            <person name="Rahman M.S."/>
            <person name="Alam M."/>
            <person name="Yahiya A.S."/>
            <person name="Khan M.S."/>
            <person name="Azam M.S."/>
            <person name="Haque T."/>
            <person name="Lashkar M.Z.H."/>
            <person name="Akhand A.I."/>
            <person name="Morshed G."/>
            <person name="Roy S."/>
            <person name="Uddin K.S."/>
            <person name="Rabeya T."/>
            <person name="Hossain A.S."/>
            <person name="Chowdhury A."/>
            <person name="Snigdha A.R."/>
            <person name="Mortoza M.S."/>
            <person name="Matin S.A."/>
            <person name="Hoque S.M.E."/>
            <person name="Islam M.K."/>
            <person name="Roy D.K."/>
            <person name="Haider R."/>
            <person name="Moosa M.M."/>
            <person name="Elias S.M."/>
            <person name="Hasan A.M."/>
            <person name="Jahan S."/>
            <person name="Shafiuddin M."/>
            <person name="Mahmood N."/>
            <person name="Shommy N.S."/>
        </authorList>
    </citation>
    <scope>NUCLEOTIDE SEQUENCE [LARGE SCALE GENOMIC DNA]</scope>
    <source>
        <strain evidence="2">cv. O-4</strain>
    </source>
</reference>
<keyword evidence="2" id="KW-1185">Reference proteome</keyword>
<dbReference type="Proteomes" id="UP000187203">
    <property type="component" value="Unassembled WGS sequence"/>
</dbReference>
<sequence>MSWTEFSQISLTKDRNSGAIIVLAFQFECDITALQRLAS</sequence>